<protein>
    <submittedName>
        <fullName evidence="6">Translocation/assembly module TamB domain-containing protein</fullName>
    </submittedName>
</protein>
<evidence type="ECO:0000313" key="6">
    <source>
        <dbReference type="EMBL" id="MDP0588637.1"/>
    </source>
</evidence>
<organism evidence="6 7">
    <name type="scientific">Candidatus Endonucleibacter bathymodioli</name>
    <dbReference type="NCBI Taxonomy" id="539814"/>
    <lineage>
        <taxon>Bacteria</taxon>
        <taxon>Pseudomonadati</taxon>
        <taxon>Pseudomonadota</taxon>
        <taxon>Gammaproteobacteria</taxon>
        <taxon>Oceanospirillales</taxon>
        <taxon>Endozoicomonadaceae</taxon>
        <taxon>Candidatus Endonucleibacter</taxon>
    </lineage>
</organism>
<feature type="domain" description="Translocation and assembly module TamB C-terminal" evidence="5">
    <location>
        <begin position="887"/>
        <end position="1219"/>
    </location>
</feature>
<evidence type="ECO:0000256" key="1">
    <source>
        <dbReference type="ARBA" id="ARBA00004167"/>
    </source>
</evidence>
<dbReference type="InterPro" id="IPR007452">
    <property type="entry name" value="TamB_C"/>
</dbReference>
<dbReference type="PANTHER" id="PTHR36985:SF1">
    <property type="entry name" value="TRANSLOCATION AND ASSEMBLY MODULE SUBUNIT TAMB"/>
    <property type="match status" value="1"/>
</dbReference>
<evidence type="ECO:0000256" key="2">
    <source>
        <dbReference type="ARBA" id="ARBA00022692"/>
    </source>
</evidence>
<dbReference type="PANTHER" id="PTHR36985">
    <property type="entry name" value="TRANSLOCATION AND ASSEMBLY MODULE SUBUNIT TAMB"/>
    <property type="match status" value="1"/>
</dbReference>
<dbReference type="GO" id="GO:0005886">
    <property type="term" value="C:plasma membrane"/>
    <property type="evidence" value="ECO:0007669"/>
    <property type="project" value="InterPro"/>
</dbReference>
<keyword evidence="2" id="KW-0812">Transmembrane</keyword>
<accession>A0AA90NST2</accession>
<comment type="subcellular location">
    <subcellularLocation>
        <location evidence="1">Membrane</location>
        <topology evidence="1">Single-pass membrane protein</topology>
    </subcellularLocation>
</comment>
<comment type="caution">
    <text evidence="6">The sequence shown here is derived from an EMBL/GenBank/DDBJ whole genome shotgun (WGS) entry which is preliminary data.</text>
</comment>
<evidence type="ECO:0000256" key="3">
    <source>
        <dbReference type="ARBA" id="ARBA00022989"/>
    </source>
</evidence>
<keyword evidence="7" id="KW-1185">Reference proteome</keyword>
<dbReference type="Proteomes" id="UP001178148">
    <property type="component" value="Unassembled WGS sequence"/>
</dbReference>
<evidence type="ECO:0000313" key="7">
    <source>
        <dbReference type="Proteomes" id="UP001178148"/>
    </source>
</evidence>
<sequence>MKWLLRNLVIFSVAVTIFALILCFTHSGNALLWKQIQNWLPQLSGNLIAGHFGKGFTFENLAWEGDQLVFKAQRASIAWLPSWLIKGRLRITQIEILHPSITLLRAEDAHTDDQQSREVFSLPLDLDIDHIDITNLNFTQDNLKIYFSKLTTHLELNDRGLSTNKTVIDSLMIQRGNKQPDISSVNSHGLNDNITLPEVKLPFPVMFNKLQLINTSYKQQYIPHINLSVEGKGHDVVVHYIDVNHPLADAHLSGKIRTNGSYPLEFTVNATLKDPLSGSIPAAQQFIAMFSGSLGELLTDIETTGAINTRITGTVYPIRMQPFFDLKFLWQNIQWPIITDNPDIDIGPGELAVLGDLKSYNLILKTNVSVKQQPIVNINLTGEGNSQIFNINQALLDTEKGRMIINGKLDWNNGINWDGLIKISNINPSLWFPEYDGQLNGNIKHCFKYTGQGWNIKIPNIAIAGQLRKNPMEITGKVTVDSSMEWDIKDLLIKAGDNTVTVNGHLGNILALTTTLQCGNLEQIYPELKGSITGDIEIAGSQKHPSITYSIKSHLLSWQQIIISELNTFGVLKKDHEYGGDINLSLQKLQTGMLTLQNIQLDIDGTESNHKLLLVSEGSPIAMNIGINGAWKNASWHGLLEQAIISTDVGQWLLQAPLVMTLDKEQTLFLSDQCWHSGKSALCFDSATISSTHGQVSFSVNQLDTKVLSPFFSEQFSWQALLFGQGKLQWQNATLDLNLNLNTPPGVLQVETWTSEYESLSLTIDVSKKTLNSRLIFLSKQLGQADIQVSVTDLSEKKLLGGEVVIDRLMLSVLTPFIPDISHIEGSISVNGRIDGSLEDPLFYGNLSLSQVGLKMETTPNIVSIDKLNTLIKVNGSSAVLNGRMNVGEGALNIGGNLDWQQLPPTGKITLEGDNLSVQYMGLGEIRISTDLVLNIGEQYNLTGSLLIPWAQIKIDDLPKHAVVLSSDVVIIHPSQEDGGGKESSVPININIDVSLEDSVHLKAFGLNSELQGKLAIIQVPDKPLEVYGAIQLIEGKYQYLGQDLIIQKGRIIFSGPVDNSYLTLRAIRNPEVIEDNVTVGVLAQGPISHPEWSLFSSPAMSQYEQLSYLLRGKSTDSSDDDSALESMLLGLGIYQLGGFVTNIGSSIGVNDLALTTEGSGDDSKVVVSGHVSQKTQIQYSTGVFNSVGEVRVKYALMNNIYLQVVSGLANAMDIFYRFSL</sequence>
<dbReference type="GO" id="GO:0097347">
    <property type="term" value="C:TAM protein secretion complex"/>
    <property type="evidence" value="ECO:0007669"/>
    <property type="project" value="TreeGrafter"/>
</dbReference>
<evidence type="ECO:0000256" key="4">
    <source>
        <dbReference type="ARBA" id="ARBA00023136"/>
    </source>
</evidence>
<reference evidence="6 7" key="1">
    <citation type="journal article" date="2023" name="bioRxiv">
        <title>An intranuclear bacterial parasite of deep-sea mussels expresses apoptosis inhibitors acquired from its host.</title>
        <authorList>
            <person name="Gonzalez Porras M.A."/>
            <person name="Assie A."/>
            <person name="Tietjen M."/>
            <person name="Violette M."/>
            <person name="Kleiner M."/>
            <person name="Gruber-Vodicka H."/>
            <person name="Dubilier N."/>
            <person name="Leisch N."/>
        </authorList>
    </citation>
    <scope>NUCLEOTIDE SEQUENCE [LARGE SCALE GENOMIC DNA]</scope>
    <source>
        <strain evidence="6">IAP13</strain>
    </source>
</reference>
<dbReference type="EMBL" id="JASXSV010000006">
    <property type="protein sequence ID" value="MDP0588637.1"/>
    <property type="molecule type" value="Genomic_DNA"/>
</dbReference>
<dbReference type="Pfam" id="PF04357">
    <property type="entry name" value="TamB"/>
    <property type="match status" value="1"/>
</dbReference>
<gene>
    <name evidence="6" type="ORF">QS748_05350</name>
</gene>
<evidence type="ECO:0000259" key="5">
    <source>
        <dbReference type="Pfam" id="PF04357"/>
    </source>
</evidence>
<proteinExistence type="predicted"/>
<dbReference type="AlphaFoldDB" id="A0AA90NST2"/>
<dbReference type="GO" id="GO:0009306">
    <property type="term" value="P:protein secretion"/>
    <property type="evidence" value="ECO:0007669"/>
    <property type="project" value="InterPro"/>
</dbReference>
<name>A0AA90NST2_9GAMM</name>
<keyword evidence="3" id="KW-1133">Transmembrane helix</keyword>
<keyword evidence="4" id="KW-0472">Membrane</keyword>